<keyword evidence="9" id="KW-1185">Reference proteome</keyword>
<feature type="transmembrane region" description="Helical" evidence="6">
    <location>
        <begin position="185"/>
        <end position="204"/>
    </location>
</feature>
<feature type="transmembrane region" description="Helical" evidence="6">
    <location>
        <begin position="216"/>
        <end position="237"/>
    </location>
</feature>
<feature type="transmembrane region" description="Helical" evidence="6">
    <location>
        <begin position="20"/>
        <end position="41"/>
    </location>
</feature>
<dbReference type="VEuPathDB" id="FungiDB:CC77DRAFT_1028144"/>
<dbReference type="OMA" id="ACIISIW"/>
<dbReference type="InterPro" id="IPR049326">
    <property type="entry name" value="Rhodopsin_dom_fungi"/>
</dbReference>
<dbReference type="RefSeq" id="XP_018389640.1">
    <property type="nucleotide sequence ID" value="XM_018526423.1"/>
</dbReference>
<comment type="similarity">
    <text evidence="5">Belongs to the SAT4 family.</text>
</comment>
<evidence type="ECO:0000313" key="8">
    <source>
        <dbReference type="EMBL" id="OAG24219.1"/>
    </source>
</evidence>
<dbReference type="EMBL" id="KV441471">
    <property type="protein sequence ID" value="OAG24219.1"/>
    <property type="molecule type" value="Genomic_DNA"/>
</dbReference>
<organism evidence="8 9">
    <name type="scientific">Alternaria alternata</name>
    <name type="common">Alternaria rot fungus</name>
    <name type="synonym">Torula alternata</name>
    <dbReference type="NCBI Taxonomy" id="5599"/>
    <lineage>
        <taxon>Eukaryota</taxon>
        <taxon>Fungi</taxon>
        <taxon>Dikarya</taxon>
        <taxon>Ascomycota</taxon>
        <taxon>Pezizomycotina</taxon>
        <taxon>Dothideomycetes</taxon>
        <taxon>Pleosporomycetidae</taxon>
        <taxon>Pleosporales</taxon>
        <taxon>Pleosporineae</taxon>
        <taxon>Pleosporaceae</taxon>
        <taxon>Alternaria</taxon>
        <taxon>Alternaria sect. Alternaria</taxon>
        <taxon>Alternaria alternata complex</taxon>
    </lineage>
</organism>
<feature type="domain" description="Rhodopsin" evidence="7">
    <location>
        <begin position="37"/>
        <end position="282"/>
    </location>
</feature>
<name>A0A177DZJ9_ALTAL</name>
<dbReference type="PANTHER" id="PTHR33048">
    <property type="entry name" value="PTH11-LIKE INTEGRAL MEMBRANE PROTEIN (AFU_ORTHOLOGUE AFUA_5G11245)"/>
    <property type="match status" value="1"/>
</dbReference>
<feature type="transmembrane region" description="Helical" evidence="6">
    <location>
        <begin position="138"/>
        <end position="165"/>
    </location>
</feature>
<reference evidence="8 9" key="1">
    <citation type="submission" date="2016-05" db="EMBL/GenBank/DDBJ databases">
        <title>Comparative analysis of secretome profiles of manganese(II)-oxidizing ascomycete fungi.</title>
        <authorList>
            <consortium name="DOE Joint Genome Institute"/>
            <person name="Zeiner C.A."/>
            <person name="Purvine S.O."/>
            <person name="Zink E.M."/>
            <person name="Wu S."/>
            <person name="Pasa-Tolic L."/>
            <person name="Chaput D.L."/>
            <person name="Haridas S."/>
            <person name="Grigoriev I.V."/>
            <person name="Santelli C.M."/>
            <person name="Hansel C.M."/>
        </authorList>
    </citation>
    <scope>NUCLEOTIDE SEQUENCE [LARGE SCALE GENOMIC DNA]</scope>
    <source>
        <strain evidence="8 9">SRC1lrK2f</strain>
    </source>
</reference>
<dbReference type="Proteomes" id="UP000077248">
    <property type="component" value="Unassembled WGS sequence"/>
</dbReference>
<dbReference type="GeneID" id="29112017"/>
<keyword evidence="2 6" id="KW-0812">Transmembrane</keyword>
<dbReference type="PANTHER" id="PTHR33048:SF47">
    <property type="entry name" value="INTEGRAL MEMBRANE PROTEIN-RELATED"/>
    <property type="match status" value="1"/>
</dbReference>
<dbReference type="KEGG" id="aalt:CC77DRAFT_1028144"/>
<evidence type="ECO:0000256" key="6">
    <source>
        <dbReference type="SAM" id="Phobius"/>
    </source>
</evidence>
<dbReference type="STRING" id="5599.A0A177DZJ9"/>
<dbReference type="InterPro" id="IPR052337">
    <property type="entry name" value="SAT4-like"/>
</dbReference>
<evidence type="ECO:0000259" key="7">
    <source>
        <dbReference type="Pfam" id="PF20684"/>
    </source>
</evidence>
<feature type="transmembrane region" description="Helical" evidence="6">
    <location>
        <begin position="53"/>
        <end position="74"/>
    </location>
</feature>
<evidence type="ECO:0000256" key="4">
    <source>
        <dbReference type="ARBA" id="ARBA00023136"/>
    </source>
</evidence>
<evidence type="ECO:0000256" key="2">
    <source>
        <dbReference type="ARBA" id="ARBA00022692"/>
    </source>
</evidence>
<keyword evidence="3 6" id="KW-1133">Transmembrane helix</keyword>
<evidence type="ECO:0000256" key="3">
    <source>
        <dbReference type="ARBA" id="ARBA00022989"/>
    </source>
</evidence>
<dbReference type="AlphaFoldDB" id="A0A177DZJ9"/>
<comment type="subcellular location">
    <subcellularLocation>
        <location evidence="1">Membrane</location>
        <topology evidence="1">Multi-pass membrane protein</topology>
    </subcellularLocation>
</comment>
<dbReference type="Pfam" id="PF20684">
    <property type="entry name" value="Fung_rhodopsin"/>
    <property type="match status" value="1"/>
</dbReference>
<feature type="transmembrane region" description="Helical" evidence="6">
    <location>
        <begin position="106"/>
        <end position="126"/>
    </location>
</feature>
<proteinExistence type="inferred from homology"/>
<evidence type="ECO:0000313" key="9">
    <source>
        <dbReference type="Proteomes" id="UP000077248"/>
    </source>
</evidence>
<sequence>MDLAHQPSPTFLAENRGPTIQATACLLIIFCTTFVALRYYSRHLTSTAFNIEDVLIPFAWLAEVGLCIVGIVMVEKASTGRHIAYILSTDPAKIREHFKGIMIQEVLHPAAVAFPKLVVVLLYLHILTNKYERMVAKALVFLVFATWISFTVAVMFQCMPFAFNWDKSDPNGRCFNVQVFANSSSVPNIVTDLAVLILPLRTVWCLKISIGRRIGLLLIFLTGSVGIIASIVRTVVFARTLAEAGPLTDVTWNHVSLTNWTMIEPGMYLLSACALSFKPLLRSFAKALHLQGFITHTKSTVGGTKSHVKKTFTSTQTQSEVFELGHMRNVSEFGKFHRLSDDIKSTSTEGNAERKIEVTVTKTIELESERRVDDERWSHHSFASDQFGRAV</sequence>
<keyword evidence="4 6" id="KW-0472">Membrane</keyword>
<protein>
    <recommendedName>
        <fullName evidence="7">Rhodopsin domain-containing protein</fullName>
    </recommendedName>
</protein>
<evidence type="ECO:0000256" key="1">
    <source>
        <dbReference type="ARBA" id="ARBA00004141"/>
    </source>
</evidence>
<accession>A0A177DZJ9</accession>
<dbReference type="GO" id="GO:0016020">
    <property type="term" value="C:membrane"/>
    <property type="evidence" value="ECO:0007669"/>
    <property type="project" value="UniProtKB-SubCell"/>
</dbReference>
<gene>
    <name evidence="8" type="ORF">CC77DRAFT_1028144</name>
</gene>
<evidence type="ECO:0000256" key="5">
    <source>
        <dbReference type="ARBA" id="ARBA00038359"/>
    </source>
</evidence>